<keyword evidence="2" id="KW-1185">Reference proteome</keyword>
<sequence length="75" mass="8013">MKSLVLRSPRAVNIRRGKNVLRRNIYYQTSGNAQQYAPYALPEGEVSSDICNCGPQPSACPSGPPGPPGQRGLDG</sequence>
<dbReference type="EMBL" id="UYRV01009707">
    <property type="protein sequence ID" value="VDK56804.1"/>
    <property type="molecule type" value="Genomic_DNA"/>
</dbReference>
<protein>
    <submittedName>
        <fullName evidence="1">Uncharacterized protein</fullName>
    </submittedName>
</protein>
<organism evidence="1 2">
    <name type="scientific">Cylicostephanus goldi</name>
    <name type="common">Nematode worm</name>
    <dbReference type="NCBI Taxonomy" id="71465"/>
    <lineage>
        <taxon>Eukaryota</taxon>
        <taxon>Metazoa</taxon>
        <taxon>Ecdysozoa</taxon>
        <taxon>Nematoda</taxon>
        <taxon>Chromadorea</taxon>
        <taxon>Rhabditida</taxon>
        <taxon>Rhabditina</taxon>
        <taxon>Rhabditomorpha</taxon>
        <taxon>Strongyloidea</taxon>
        <taxon>Strongylidae</taxon>
        <taxon>Cylicostephanus</taxon>
    </lineage>
</organism>
<evidence type="ECO:0000313" key="1">
    <source>
        <dbReference type="EMBL" id="VDK56804.1"/>
    </source>
</evidence>
<dbReference type="Proteomes" id="UP000271889">
    <property type="component" value="Unassembled WGS sequence"/>
</dbReference>
<evidence type="ECO:0000313" key="2">
    <source>
        <dbReference type="Proteomes" id="UP000271889"/>
    </source>
</evidence>
<proteinExistence type="predicted"/>
<name>A0A3P6SNZ0_CYLGO</name>
<accession>A0A3P6SNZ0</accession>
<dbReference type="AlphaFoldDB" id="A0A3P6SNZ0"/>
<gene>
    <name evidence="1" type="ORF">CGOC_LOCUS3772</name>
</gene>
<feature type="non-terminal residue" evidence="1">
    <location>
        <position position="75"/>
    </location>
</feature>
<reference evidence="1 2" key="1">
    <citation type="submission" date="2018-11" db="EMBL/GenBank/DDBJ databases">
        <authorList>
            <consortium name="Pathogen Informatics"/>
        </authorList>
    </citation>
    <scope>NUCLEOTIDE SEQUENCE [LARGE SCALE GENOMIC DNA]</scope>
</reference>